<protein>
    <recommendedName>
        <fullName evidence="1">Cell wall elongation regulator TseB-like domain-containing protein</fullName>
    </recommendedName>
</protein>
<dbReference type="InterPro" id="IPR046350">
    <property type="entry name" value="Cystatin_sf"/>
</dbReference>
<proteinExistence type="predicted"/>
<dbReference type="Pfam" id="PF17881">
    <property type="entry name" value="TseB"/>
    <property type="match status" value="1"/>
</dbReference>
<dbReference type="RefSeq" id="WP_099476786.1">
    <property type="nucleotide sequence ID" value="NZ_CP016809.1"/>
</dbReference>
<feature type="domain" description="Cell wall elongation regulator TseB-like" evidence="1">
    <location>
        <begin position="40"/>
        <end position="84"/>
    </location>
</feature>
<dbReference type="KEGG" id="pib:BBD41_03875"/>
<evidence type="ECO:0000259" key="1">
    <source>
        <dbReference type="Pfam" id="PF17881"/>
    </source>
</evidence>
<accession>A0A1B2DVN9</accession>
<dbReference type="EMBL" id="CP016809">
    <property type="protein sequence ID" value="ANY71789.1"/>
    <property type="molecule type" value="Genomic_DNA"/>
</dbReference>
<evidence type="ECO:0000313" key="2">
    <source>
        <dbReference type="EMBL" id="ANY71789.1"/>
    </source>
</evidence>
<dbReference type="InterPro" id="IPR041401">
    <property type="entry name" value="TseB-like_dom"/>
</dbReference>
<dbReference type="AlphaFoldDB" id="A0A1B2DVN9"/>
<organism evidence="2">
    <name type="scientific">Paenibacillus ihbetae</name>
    <dbReference type="NCBI Taxonomy" id="1870820"/>
    <lineage>
        <taxon>Bacteria</taxon>
        <taxon>Bacillati</taxon>
        <taxon>Bacillota</taxon>
        <taxon>Bacilli</taxon>
        <taxon>Bacillales</taxon>
        <taxon>Paenibacillaceae</taxon>
        <taxon>Paenibacillus</taxon>
    </lineage>
</organism>
<name>A0A1B2DVN9_9BACL</name>
<reference evidence="2" key="1">
    <citation type="submission" date="2016-08" db="EMBL/GenBank/DDBJ databases">
        <title>Complete Genome Seqeunce of Paenibacillus sp. nov. IHBB 9852 from high altitute lake of Indian trans-Himalayas.</title>
        <authorList>
            <person name="Kiran S."/>
            <person name="Swarnkar M.K."/>
            <person name="Rana A."/>
            <person name="Tewari R."/>
            <person name="Gulati A."/>
        </authorList>
    </citation>
    <scope>NUCLEOTIDE SEQUENCE [LARGE SCALE GENOMIC DNA]</scope>
    <source>
        <strain evidence="2">IHBB 9852</strain>
    </source>
</reference>
<dbReference type="Gene3D" id="3.10.450.40">
    <property type="match status" value="1"/>
</dbReference>
<sequence>MKKRTKWILLSISGLLLALLCVQLYYSYVMKDTWNEESLAVQAARQHGGLVTKDKTYKSVWGENNNYWVITGTNQNQQEIMVWVKFTDDNMPVEGKDAVQAELLGNGLSEEQMREQIRKEMPGAVVKRLLPVMYEGEYTWQLQYENQGQLGYRFYRFQDGQAIGEDIILPNQ</sequence>
<gene>
    <name evidence="2" type="ORF">BBD41_03875</name>
</gene>
<dbReference type="SUPFAM" id="SSF54403">
    <property type="entry name" value="Cystatin/monellin"/>
    <property type="match status" value="2"/>
</dbReference>